<dbReference type="EMBL" id="JAVDWQ010000006">
    <property type="protein sequence ID" value="MDR7210241.1"/>
    <property type="molecule type" value="Genomic_DNA"/>
</dbReference>
<evidence type="ECO:0000313" key="1">
    <source>
        <dbReference type="EMBL" id="MDR7210241.1"/>
    </source>
</evidence>
<accession>A0ABU1Y9U0</accession>
<keyword evidence="2" id="KW-1185">Reference proteome</keyword>
<reference evidence="1 2" key="1">
    <citation type="submission" date="2023-07" db="EMBL/GenBank/DDBJ databases">
        <title>Sorghum-associated microbial communities from plants grown in Nebraska, USA.</title>
        <authorList>
            <person name="Schachtman D."/>
        </authorList>
    </citation>
    <scope>NUCLEOTIDE SEQUENCE [LARGE SCALE GENOMIC DNA]</scope>
    <source>
        <strain evidence="1 2">4129</strain>
    </source>
</reference>
<proteinExistence type="predicted"/>
<organism evidence="1 2">
    <name type="scientific">Flavobacterium piscis</name>
    <dbReference type="NCBI Taxonomy" id="1114874"/>
    <lineage>
        <taxon>Bacteria</taxon>
        <taxon>Pseudomonadati</taxon>
        <taxon>Bacteroidota</taxon>
        <taxon>Flavobacteriia</taxon>
        <taxon>Flavobacteriales</taxon>
        <taxon>Flavobacteriaceae</taxon>
        <taxon>Flavobacterium</taxon>
    </lineage>
</organism>
<comment type="caution">
    <text evidence="1">The sequence shown here is derived from an EMBL/GenBank/DDBJ whole genome shotgun (WGS) entry which is preliminary data.</text>
</comment>
<sequence>MKIFAIIIVSYFSILTSLPTVRVIKMHLSEKCNNSCGESKSKKDASTGCPKQKCILTLNFSSGSFIVFNSNYTVPKNFISFERRINVLYNNNLIDKYNSAIWQPPENMFLVS</sequence>
<gene>
    <name evidence="1" type="ORF">J2W48_002181</name>
</gene>
<name>A0ABU1Y9U0_9FLAO</name>
<protein>
    <submittedName>
        <fullName evidence="1">Uncharacterized protein</fullName>
    </submittedName>
</protein>
<evidence type="ECO:0000313" key="2">
    <source>
        <dbReference type="Proteomes" id="UP001269081"/>
    </source>
</evidence>
<dbReference type="Proteomes" id="UP001269081">
    <property type="component" value="Unassembled WGS sequence"/>
</dbReference>